<dbReference type="SUPFAM" id="SSF53474">
    <property type="entry name" value="alpha/beta-Hydrolases"/>
    <property type="match status" value="1"/>
</dbReference>
<name>A0A1R3RHS2_ASPC5</name>
<dbReference type="PANTHER" id="PTHR11559">
    <property type="entry name" value="CARBOXYLESTERASE"/>
    <property type="match status" value="1"/>
</dbReference>
<dbReference type="OrthoDB" id="408631at2759"/>
<gene>
    <name evidence="3" type="ORF">ASPCADRAFT_209264</name>
</gene>
<feature type="signal peptide" evidence="1">
    <location>
        <begin position="1"/>
        <end position="19"/>
    </location>
</feature>
<feature type="domain" description="Carboxylesterase type B" evidence="2">
    <location>
        <begin position="48"/>
        <end position="533"/>
    </location>
</feature>
<evidence type="ECO:0000313" key="4">
    <source>
        <dbReference type="Proteomes" id="UP000188318"/>
    </source>
</evidence>
<evidence type="ECO:0000256" key="1">
    <source>
        <dbReference type="SAM" id="SignalP"/>
    </source>
</evidence>
<accession>A0A1R3RHS2</accession>
<dbReference type="STRING" id="602072.A0A1R3RHS2"/>
<dbReference type="EMBL" id="KV907503">
    <property type="protein sequence ID" value="OOF94026.1"/>
    <property type="molecule type" value="Genomic_DNA"/>
</dbReference>
<protein>
    <recommendedName>
        <fullName evidence="2">Carboxylesterase type B domain-containing protein</fullName>
    </recommendedName>
</protein>
<dbReference type="InterPro" id="IPR050309">
    <property type="entry name" value="Type-B_Carboxylest/Lipase"/>
</dbReference>
<reference evidence="4" key="1">
    <citation type="journal article" date="2017" name="Genome Biol.">
        <title>Comparative genomics reveals high biological diversity and specific adaptations in the industrially and medically important fungal genus Aspergillus.</title>
        <authorList>
            <person name="de Vries R.P."/>
            <person name="Riley R."/>
            <person name="Wiebenga A."/>
            <person name="Aguilar-Osorio G."/>
            <person name="Amillis S."/>
            <person name="Uchima C.A."/>
            <person name="Anderluh G."/>
            <person name="Asadollahi M."/>
            <person name="Askin M."/>
            <person name="Barry K."/>
            <person name="Battaglia E."/>
            <person name="Bayram O."/>
            <person name="Benocci T."/>
            <person name="Braus-Stromeyer S.A."/>
            <person name="Caldana C."/>
            <person name="Canovas D."/>
            <person name="Cerqueira G.C."/>
            <person name="Chen F."/>
            <person name="Chen W."/>
            <person name="Choi C."/>
            <person name="Clum A."/>
            <person name="Dos Santos R.A."/>
            <person name="Damasio A.R."/>
            <person name="Diallinas G."/>
            <person name="Emri T."/>
            <person name="Fekete E."/>
            <person name="Flipphi M."/>
            <person name="Freyberg S."/>
            <person name="Gallo A."/>
            <person name="Gournas C."/>
            <person name="Habgood R."/>
            <person name="Hainaut M."/>
            <person name="Harispe M.L."/>
            <person name="Henrissat B."/>
            <person name="Hilden K.S."/>
            <person name="Hope R."/>
            <person name="Hossain A."/>
            <person name="Karabika E."/>
            <person name="Karaffa L."/>
            <person name="Karanyi Z."/>
            <person name="Krasevec N."/>
            <person name="Kuo A."/>
            <person name="Kusch H."/>
            <person name="LaButti K."/>
            <person name="Lagendijk E.L."/>
            <person name="Lapidus A."/>
            <person name="Levasseur A."/>
            <person name="Lindquist E."/>
            <person name="Lipzen A."/>
            <person name="Logrieco A.F."/>
            <person name="MacCabe A."/>
            <person name="Maekelae M.R."/>
            <person name="Malavazi I."/>
            <person name="Melin P."/>
            <person name="Meyer V."/>
            <person name="Mielnichuk N."/>
            <person name="Miskei M."/>
            <person name="Molnar A.P."/>
            <person name="Mule G."/>
            <person name="Ngan C.Y."/>
            <person name="Orejas M."/>
            <person name="Orosz E."/>
            <person name="Ouedraogo J.P."/>
            <person name="Overkamp K.M."/>
            <person name="Park H.-S."/>
            <person name="Perrone G."/>
            <person name="Piumi F."/>
            <person name="Punt P.J."/>
            <person name="Ram A.F."/>
            <person name="Ramon A."/>
            <person name="Rauscher S."/>
            <person name="Record E."/>
            <person name="Riano-Pachon D.M."/>
            <person name="Robert V."/>
            <person name="Roehrig J."/>
            <person name="Ruller R."/>
            <person name="Salamov A."/>
            <person name="Salih N.S."/>
            <person name="Samson R.A."/>
            <person name="Sandor E."/>
            <person name="Sanguinetti M."/>
            <person name="Schuetze T."/>
            <person name="Sepcic K."/>
            <person name="Shelest E."/>
            <person name="Sherlock G."/>
            <person name="Sophianopoulou V."/>
            <person name="Squina F.M."/>
            <person name="Sun H."/>
            <person name="Susca A."/>
            <person name="Todd R.B."/>
            <person name="Tsang A."/>
            <person name="Unkles S.E."/>
            <person name="van de Wiele N."/>
            <person name="van Rossen-Uffink D."/>
            <person name="Oliveira J.V."/>
            <person name="Vesth T.C."/>
            <person name="Visser J."/>
            <person name="Yu J.-H."/>
            <person name="Zhou M."/>
            <person name="Andersen M.R."/>
            <person name="Archer D.B."/>
            <person name="Baker S.E."/>
            <person name="Benoit I."/>
            <person name="Brakhage A.A."/>
            <person name="Braus G.H."/>
            <person name="Fischer R."/>
            <person name="Frisvad J.C."/>
            <person name="Goldman G.H."/>
            <person name="Houbraken J."/>
            <person name="Oakley B."/>
            <person name="Pocsi I."/>
            <person name="Scazzocchio C."/>
            <person name="Seiboth B."/>
            <person name="vanKuyk P.A."/>
            <person name="Wortman J."/>
            <person name="Dyer P.S."/>
            <person name="Grigoriev I.V."/>
        </authorList>
    </citation>
    <scope>NUCLEOTIDE SEQUENCE [LARGE SCALE GENOMIC DNA]</scope>
    <source>
        <strain evidence="4">ITEM 5010</strain>
    </source>
</reference>
<proteinExistence type="predicted"/>
<dbReference type="InterPro" id="IPR002018">
    <property type="entry name" value="CarbesteraseB"/>
</dbReference>
<dbReference type="InterPro" id="IPR029058">
    <property type="entry name" value="AB_hydrolase_fold"/>
</dbReference>
<organism evidence="3 4">
    <name type="scientific">Aspergillus carbonarius (strain ITEM 5010)</name>
    <dbReference type="NCBI Taxonomy" id="602072"/>
    <lineage>
        <taxon>Eukaryota</taxon>
        <taxon>Fungi</taxon>
        <taxon>Dikarya</taxon>
        <taxon>Ascomycota</taxon>
        <taxon>Pezizomycotina</taxon>
        <taxon>Eurotiomycetes</taxon>
        <taxon>Eurotiomycetidae</taxon>
        <taxon>Eurotiales</taxon>
        <taxon>Aspergillaceae</taxon>
        <taxon>Aspergillus</taxon>
        <taxon>Aspergillus subgen. Circumdati</taxon>
    </lineage>
</organism>
<dbReference type="Gene3D" id="3.40.50.1820">
    <property type="entry name" value="alpha/beta hydrolase"/>
    <property type="match status" value="1"/>
</dbReference>
<evidence type="ECO:0000259" key="2">
    <source>
        <dbReference type="Pfam" id="PF00135"/>
    </source>
</evidence>
<sequence>MPRSWSSLLLGTLCASGLASPLPSSTPPPPTVHLPDSDVWFTGTAANQTESFRNIRFGQDTSGSNRFAPPQPYVYPAGSVVNATQPGAACPQQKQPLPDFPLFDNVTAISEDCLTLRVDRPAHTSPADRLPVLVFIFGGGDTIGQIYDSAYDPTLLVAGAAQKAVPVIYVAMNYRVGIFGFASSPALNASDALNAGLLDQRLALWWIQDHIAAFGGDPDRVTLFGESDGATGVGLQLTAYGGQVDTVPFQRAILESGGASADTGTAWDAAGQHTAVLIDRVNCTAPTSQAELECLRRLPMRTLLHTAYAYEVTLNPMGGMDVFIPVAPSTFIPDRPTNLLKAGRFARDIDLIAGWCENDGAFFTPTDLATSADVAQSLRDSYPRLSNASIAQALQLYPLSDFANDTTGDPPVSAQFFRASQMARDQGFTCPSLLTVETNARYASHGQVANYLYALNQTAFAEVLALEGLSYYGVPHFSDIPYIFNTVTDGRLAPVATAADRQLASAMGASWASFATFGDPSHVNGTVPGWSPAFSAGNHSSPGSSTAPKLRVLGGPDARLTGRGYHEKLVQRCAFWNSDEVTAALGV</sequence>
<keyword evidence="1" id="KW-0732">Signal</keyword>
<keyword evidence="4" id="KW-1185">Reference proteome</keyword>
<dbReference type="Proteomes" id="UP000188318">
    <property type="component" value="Unassembled WGS sequence"/>
</dbReference>
<evidence type="ECO:0000313" key="3">
    <source>
        <dbReference type="EMBL" id="OOF94026.1"/>
    </source>
</evidence>
<dbReference type="OMA" id="CENDGAF"/>
<feature type="chain" id="PRO_5011983385" description="Carboxylesterase type B domain-containing protein" evidence="1">
    <location>
        <begin position="20"/>
        <end position="587"/>
    </location>
</feature>
<dbReference type="VEuPathDB" id="FungiDB:ASPCADRAFT_209264"/>
<dbReference type="AlphaFoldDB" id="A0A1R3RHS2"/>
<dbReference type="Pfam" id="PF00135">
    <property type="entry name" value="COesterase"/>
    <property type="match status" value="1"/>
</dbReference>